<accession>A0AAN2BLU5</accession>
<dbReference type="RefSeq" id="WP_236984720.1">
    <property type="nucleotide sequence ID" value="NZ_AP023086.1"/>
</dbReference>
<dbReference type="AlphaFoldDB" id="A0AAN2BLU5"/>
<evidence type="ECO:0000313" key="3">
    <source>
        <dbReference type="Proteomes" id="UP001320119"/>
    </source>
</evidence>
<proteinExistence type="predicted"/>
<sequence>MKTPLFLLLLFMLPVGALAEGIQIFIDDSRVTQDTYYPGCFWKHCKEKGKRLKKHYLKQEIYSNFVEEGLTFSRATGRQIKDGVNVIIRMGLSGSGRGYAEFAVETLTLGTAPMKMQASFFVNYEIYADGKLVVSEKVEFNEKRNISILSDTQKYKRKAARKISTYVINALGGS</sequence>
<evidence type="ECO:0000256" key="1">
    <source>
        <dbReference type="SAM" id="SignalP"/>
    </source>
</evidence>
<feature type="chain" id="PRO_5042906562" evidence="1">
    <location>
        <begin position="20"/>
        <end position="174"/>
    </location>
</feature>
<keyword evidence="1" id="KW-0732">Signal</keyword>
<evidence type="ECO:0000313" key="2">
    <source>
        <dbReference type="EMBL" id="BCD99454.1"/>
    </source>
</evidence>
<dbReference type="EMBL" id="AP023086">
    <property type="protein sequence ID" value="BCD99454.1"/>
    <property type="molecule type" value="Genomic_DNA"/>
</dbReference>
<organism evidence="2 3">
    <name type="scientific">Marinagarivorans cellulosilyticus</name>
    <dbReference type="NCBI Taxonomy" id="2721545"/>
    <lineage>
        <taxon>Bacteria</taxon>
        <taxon>Pseudomonadati</taxon>
        <taxon>Pseudomonadota</taxon>
        <taxon>Gammaproteobacteria</taxon>
        <taxon>Cellvibrionales</taxon>
        <taxon>Cellvibrionaceae</taxon>
        <taxon>Marinagarivorans</taxon>
    </lineage>
</organism>
<dbReference type="KEGG" id="marq:MARGE09_P3656"/>
<keyword evidence="3" id="KW-1185">Reference proteome</keyword>
<protein>
    <submittedName>
        <fullName evidence="2">Uncharacterized protein</fullName>
    </submittedName>
</protein>
<dbReference type="Proteomes" id="UP001320119">
    <property type="component" value="Chromosome"/>
</dbReference>
<feature type="signal peptide" evidence="1">
    <location>
        <begin position="1"/>
        <end position="19"/>
    </location>
</feature>
<reference evidence="2 3" key="1">
    <citation type="journal article" date="2022" name="IScience">
        <title>An ultrasensitive nanofiber-based assay for enzymatic hydrolysis and deep-sea microbial degradation of cellulose.</title>
        <authorList>
            <person name="Tsudome M."/>
            <person name="Tachioka M."/>
            <person name="Miyazaki M."/>
            <person name="Uchimura K."/>
            <person name="Tsuda M."/>
            <person name="Takaki Y."/>
            <person name="Deguchi S."/>
        </authorList>
    </citation>
    <scope>NUCLEOTIDE SEQUENCE [LARGE SCALE GENOMIC DNA]</scope>
    <source>
        <strain evidence="2 3">GE09</strain>
    </source>
</reference>
<gene>
    <name evidence="2" type="ORF">MARGE09_P3656</name>
</gene>
<name>A0AAN2BLU5_9GAMM</name>